<evidence type="ECO:0000256" key="1">
    <source>
        <dbReference type="ARBA" id="ARBA00022801"/>
    </source>
</evidence>
<evidence type="ECO:0000256" key="2">
    <source>
        <dbReference type="SAM" id="SignalP"/>
    </source>
</evidence>
<feature type="signal peptide" evidence="2">
    <location>
        <begin position="1"/>
        <end position="21"/>
    </location>
</feature>
<gene>
    <name evidence="4" type="primary">g1860</name>
    <name evidence="4" type="ORF">EsDP_00001860</name>
</gene>
<keyword evidence="1" id="KW-0378">Hydrolase</keyword>
<organism evidence="4 5">
    <name type="scientific">Epichloe bromicola</name>
    <dbReference type="NCBI Taxonomy" id="79588"/>
    <lineage>
        <taxon>Eukaryota</taxon>
        <taxon>Fungi</taxon>
        <taxon>Dikarya</taxon>
        <taxon>Ascomycota</taxon>
        <taxon>Pezizomycotina</taxon>
        <taxon>Sordariomycetes</taxon>
        <taxon>Hypocreomycetidae</taxon>
        <taxon>Hypocreales</taxon>
        <taxon>Clavicipitaceae</taxon>
        <taxon>Epichloe</taxon>
    </lineage>
</organism>
<dbReference type="EMBL" id="BAAFGZ010000044">
    <property type="protein sequence ID" value="GAB0133453.1"/>
    <property type="molecule type" value="Genomic_DNA"/>
</dbReference>
<sequence length="307" mass="34536">MASWRAYILSWILRLWVKSSFKTPEGIHRLIAQRRKNPPDHRPPQSFRPRFTVEERQVDGYPVYDISPKSETPNQARILYLHGGSFMFEIRAPHWTLIALLVERLQATVTVPIYPLGPEKKLKDQYAMLQPIYDEMAASREDSPFFAMGDSAGGCMALVLTQEAIRRGKRTAAGLVAITPVVDATFTNPEAHEASKRDPWLDMVGCMESSRLVRGDWQLDDARVSPLFGDVDKLPPMMMLTAENDLLGPDARRFVDKVRAAGGGEVTHVEGPGMMHVWPLVLPEHDGKEAIDAMMEWIMGIKAIDTT</sequence>
<dbReference type="PANTHER" id="PTHR48081:SF8">
    <property type="entry name" value="ALPHA_BETA HYDROLASE FOLD-3 DOMAIN-CONTAINING PROTEIN-RELATED"/>
    <property type="match status" value="1"/>
</dbReference>
<dbReference type="Gene3D" id="3.40.50.1820">
    <property type="entry name" value="alpha/beta hydrolase"/>
    <property type="match status" value="1"/>
</dbReference>
<accession>A0ABQ0CJ32</accession>
<dbReference type="Proteomes" id="UP001562357">
    <property type="component" value="Unassembled WGS sequence"/>
</dbReference>
<dbReference type="InterPro" id="IPR013094">
    <property type="entry name" value="AB_hydrolase_3"/>
</dbReference>
<feature type="chain" id="PRO_5046023206" description="Alpha/beta hydrolase fold-3 domain-containing protein" evidence="2">
    <location>
        <begin position="22"/>
        <end position="307"/>
    </location>
</feature>
<reference evidence="5" key="1">
    <citation type="submission" date="2024-06" db="EMBL/GenBank/DDBJ databases">
        <title>Draft Genome Sequences of Epichloe bromicola Strains Isolated from Elymus ciliaris.</title>
        <authorList>
            <consortium name="Epichloe bromicola genome sequencing consortium"/>
            <person name="Miura A."/>
            <person name="Imano S."/>
            <person name="Ashida A."/>
            <person name="Sato I."/>
            <person name="Chiba S."/>
            <person name="Tanaka A."/>
            <person name="Camagna M."/>
            <person name="Takemoto D."/>
        </authorList>
    </citation>
    <scope>NUCLEOTIDE SEQUENCE [LARGE SCALE GENOMIC DNA]</scope>
    <source>
        <strain evidence="5">DP</strain>
    </source>
</reference>
<dbReference type="InterPro" id="IPR029058">
    <property type="entry name" value="AB_hydrolase_fold"/>
</dbReference>
<protein>
    <recommendedName>
        <fullName evidence="3">Alpha/beta hydrolase fold-3 domain-containing protein</fullName>
    </recommendedName>
</protein>
<name>A0ABQ0CJ32_9HYPO</name>
<proteinExistence type="predicted"/>
<keyword evidence="2" id="KW-0732">Signal</keyword>
<dbReference type="PANTHER" id="PTHR48081">
    <property type="entry name" value="AB HYDROLASE SUPERFAMILY PROTEIN C4A8.06C"/>
    <property type="match status" value="1"/>
</dbReference>
<dbReference type="SUPFAM" id="SSF53474">
    <property type="entry name" value="alpha/beta-Hydrolases"/>
    <property type="match status" value="1"/>
</dbReference>
<dbReference type="InterPro" id="IPR050300">
    <property type="entry name" value="GDXG_lipolytic_enzyme"/>
</dbReference>
<feature type="domain" description="Alpha/beta hydrolase fold-3" evidence="3">
    <location>
        <begin position="78"/>
        <end position="278"/>
    </location>
</feature>
<evidence type="ECO:0000313" key="4">
    <source>
        <dbReference type="EMBL" id="GAB0133453.1"/>
    </source>
</evidence>
<dbReference type="Pfam" id="PF07859">
    <property type="entry name" value="Abhydrolase_3"/>
    <property type="match status" value="1"/>
</dbReference>
<comment type="caution">
    <text evidence="4">The sequence shown here is derived from an EMBL/GenBank/DDBJ whole genome shotgun (WGS) entry which is preliminary data.</text>
</comment>
<evidence type="ECO:0000259" key="3">
    <source>
        <dbReference type="Pfam" id="PF07859"/>
    </source>
</evidence>
<keyword evidence="5" id="KW-1185">Reference proteome</keyword>
<evidence type="ECO:0000313" key="5">
    <source>
        <dbReference type="Proteomes" id="UP001562357"/>
    </source>
</evidence>